<proteinExistence type="predicted"/>
<sequence length="49" mass="5338">MACVHFAKASGANPIWYCVPVVSGGLFIFYVVVFSSGLFIYCECMCLHG</sequence>
<feature type="transmembrane region" description="Helical" evidence="1">
    <location>
        <begin position="14"/>
        <end position="41"/>
    </location>
</feature>
<keyword evidence="1" id="KW-0812">Transmembrane</keyword>
<name>A0A0E9RIM5_ANGAN</name>
<protein>
    <recommendedName>
        <fullName evidence="3">Transmembrane protein</fullName>
    </recommendedName>
</protein>
<keyword evidence="1" id="KW-0472">Membrane</keyword>
<evidence type="ECO:0000313" key="2">
    <source>
        <dbReference type="EMBL" id="JAH28944.1"/>
    </source>
</evidence>
<evidence type="ECO:0008006" key="3">
    <source>
        <dbReference type="Google" id="ProtNLM"/>
    </source>
</evidence>
<dbReference type="EMBL" id="GBXM01079633">
    <property type="protein sequence ID" value="JAH28944.1"/>
    <property type="molecule type" value="Transcribed_RNA"/>
</dbReference>
<evidence type="ECO:0000256" key="1">
    <source>
        <dbReference type="SAM" id="Phobius"/>
    </source>
</evidence>
<organism evidence="2">
    <name type="scientific">Anguilla anguilla</name>
    <name type="common">European freshwater eel</name>
    <name type="synonym">Muraena anguilla</name>
    <dbReference type="NCBI Taxonomy" id="7936"/>
    <lineage>
        <taxon>Eukaryota</taxon>
        <taxon>Metazoa</taxon>
        <taxon>Chordata</taxon>
        <taxon>Craniata</taxon>
        <taxon>Vertebrata</taxon>
        <taxon>Euteleostomi</taxon>
        <taxon>Actinopterygii</taxon>
        <taxon>Neopterygii</taxon>
        <taxon>Teleostei</taxon>
        <taxon>Anguilliformes</taxon>
        <taxon>Anguillidae</taxon>
        <taxon>Anguilla</taxon>
    </lineage>
</organism>
<reference evidence="2" key="2">
    <citation type="journal article" date="2015" name="Fish Shellfish Immunol.">
        <title>Early steps in the European eel (Anguilla anguilla)-Vibrio vulnificus interaction in the gills: Role of the RtxA13 toxin.</title>
        <authorList>
            <person name="Callol A."/>
            <person name="Pajuelo D."/>
            <person name="Ebbesson L."/>
            <person name="Teles M."/>
            <person name="MacKenzie S."/>
            <person name="Amaro C."/>
        </authorList>
    </citation>
    <scope>NUCLEOTIDE SEQUENCE</scope>
</reference>
<accession>A0A0E9RIM5</accession>
<dbReference type="AlphaFoldDB" id="A0A0E9RIM5"/>
<reference evidence="2" key="1">
    <citation type="submission" date="2014-11" db="EMBL/GenBank/DDBJ databases">
        <authorList>
            <person name="Amaro Gonzalez C."/>
        </authorList>
    </citation>
    <scope>NUCLEOTIDE SEQUENCE</scope>
</reference>
<keyword evidence="1" id="KW-1133">Transmembrane helix</keyword>